<accession>A0A1I3JG89</accession>
<keyword evidence="4" id="KW-1185">Reference proteome</keyword>
<reference evidence="4" key="1">
    <citation type="submission" date="2016-10" db="EMBL/GenBank/DDBJ databases">
        <authorList>
            <person name="Varghese N."/>
            <person name="Submissions S."/>
        </authorList>
    </citation>
    <scope>NUCLEOTIDE SEQUENCE [LARGE SCALE GENOMIC DNA]</scope>
    <source>
        <strain evidence="4">CGMCC 4.2126</strain>
    </source>
</reference>
<feature type="chain" id="PRO_5011722008" evidence="2">
    <location>
        <begin position="31"/>
        <end position="72"/>
    </location>
</feature>
<proteinExistence type="predicted"/>
<feature type="region of interest" description="Disordered" evidence="1">
    <location>
        <begin position="49"/>
        <end position="72"/>
    </location>
</feature>
<keyword evidence="2" id="KW-0732">Signal</keyword>
<dbReference type="Proteomes" id="UP000199111">
    <property type="component" value="Unassembled WGS sequence"/>
</dbReference>
<sequence length="72" mass="7025">MNDYINSRIFRTAFSAIIVTAGLAATGAVASAGVAATGTAGITVVSASDVQPVPTPTPTPTAHPNGDPWGGS</sequence>
<name>A0A1I3JG89_9ACTN</name>
<evidence type="ECO:0000313" key="4">
    <source>
        <dbReference type="Proteomes" id="UP000199111"/>
    </source>
</evidence>
<dbReference type="GeneID" id="96297197"/>
<dbReference type="EMBL" id="FOQY01000004">
    <property type="protein sequence ID" value="SFI58988.1"/>
    <property type="molecule type" value="Genomic_DNA"/>
</dbReference>
<gene>
    <name evidence="3" type="ORF">SAMN05216275_1046</name>
</gene>
<dbReference type="RefSeq" id="WP_093886173.1">
    <property type="nucleotide sequence ID" value="NZ_FOQY01000004.1"/>
</dbReference>
<protein>
    <submittedName>
        <fullName evidence="3">Uncharacterized protein</fullName>
    </submittedName>
</protein>
<evidence type="ECO:0000256" key="2">
    <source>
        <dbReference type="SAM" id="SignalP"/>
    </source>
</evidence>
<evidence type="ECO:0000256" key="1">
    <source>
        <dbReference type="SAM" id="MobiDB-lite"/>
    </source>
</evidence>
<organism evidence="3 4">
    <name type="scientific">Streptosporangium canum</name>
    <dbReference type="NCBI Taxonomy" id="324952"/>
    <lineage>
        <taxon>Bacteria</taxon>
        <taxon>Bacillati</taxon>
        <taxon>Actinomycetota</taxon>
        <taxon>Actinomycetes</taxon>
        <taxon>Streptosporangiales</taxon>
        <taxon>Streptosporangiaceae</taxon>
        <taxon>Streptosporangium</taxon>
    </lineage>
</organism>
<feature type="signal peptide" evidence="2">
    <location>
        <begin position="1"/>
        <end position="30"/>
    </location>
</feature>
<dbReference type="AlphaFoldDB" id="A0A1I3JG89"/>
<evidence type="ECO:0000313" key="3">
    <source>
        <dbReference type="EMBL" id="SFI58988.1"/>
    </source>
</evidence>